<dbReference type="AlphaFoldDB" id="A0A9D4X6W2"/>
<feature type="compositionally biased region" description="Polar residues" evidence="1">
    <location>
        <begin position="59"/>
        <end position="73"/>
    </location>
</feature>
<sequence length="241" mass="25671">KEDLCSLDELESSLLAHESRIEKNRKAVLTESVTVNLTQASPPSAPPSTELSGVDLNPNFPTGTSHVTANSENHGYGSRGGRNGRGGGRSGRGGGRFGKVSCQICHKSGHDASVCYHRYSYSGASHHVTPDASNLSDASSLTGAEQVYMGNGQGLCINSVGSMNFPLSNHPNSSLMLHNLLLVPHITKNLMSVSKFAQDNRVFFEFHPQVCLVKSQDSSEVLLRGTVGADGLYSFINPVLS</sequence>
<dbReference type="EMBL" id="JAMSHJ010000004">
    <property type="protein sequence ID" value="KAI5415694.1"/>
    <property type="molecule type" value="Genomic_DNA"/>
</dbReference>
<name>A0A9D4X6W2_PEA</name>
<dbReference type="PANTHER" id="PTHR47481:SF22">
    <property type="entry name" value="RETROTRANSPOSON GAG DOMAIN-CONTAINING PROTEIN"/>
    <property type="match status" value="1"/>
</dbReference>
<evidence type="ECO:0000259" key="2">
    <source>
        <dbReference type="Pfam" id="PF22936"/>
    </source>
</evidence>
<evidence type="ECO:0000256" key="1">
    <source>
        <dbReference type="SAM" id="MobiDB-lite"/>
    </source>
</evidence>
<keyword evidence="4" id="KW-1185">Reference proteome</keyword>
<protein>
    <recommendedName>
        <fullName evidence="2">Retrovirus-related Pol polyprotein from transposon TNT 1-94-like beta-barrel domain-containing protein</fullName>
    </recommendedName>
</protein>
<feature type="compositionally biased region" description="Gly residues" evidence="1">
    <location>
        <begin position="77"/>
        <end position="92"/>
    </location>
</feature>
<feature type="non-terminal residue" evidence="3">
    <location>
        <position position="241"/>
    </location>
</feature>
<dbReference type="Pfam" id="PF22936">
    <property type="entry name" value="Pol_BBD"/>
    <property type="match status" value="1"/>
</dbReference>
<reference evidence="3 4" key="1">
    <citation type="journal article" date="2022" name="Nat. Genet.">
        <title>Improved pea reference genome and pan-genome highlight genomic features and evolutionary characteristics.</title>
        <authorList>
            <person name="Yang T."/>
            <person name="Liu R."/>
            <person name="Luo Y."/>
            <person name="Hu S."/>
            <person name="Wang D."/>
            <person name="Wang C."/>
            <person name="Pandey M.K."/>
            <person name="Ge S."/>
            <person name="Xu Q."/>
            <person name="Li N."/>
            <person name="Li G."/>
            <person name="Huang Y."/>
            <person name="Saxena R.K."/>
            <person name="Ji Y."/>
            <person name="Li M."/>
            <person name="Yan X."/>
            <person name="He Y."/>
            <person name="Liu Y."/>
            <person name="Wang X."/>
            <person name="Xiang C."/>
            <person name="Varshney R.K."/>
            <person name="Ding H."/>
            <person name="Gao S."/>
            <person name="Zong X."/>
        </authorList>
    </citation>
    <scope>NUCLEOTIDE SEQUENCE [LARGE SCALE GENOMIC DNA]</scope>
    <source>
        <strain evidence="3 4">cv. Zhongwan 6</strain>
    </source>
</reference>
<organism evidence="3 4">
    <name type="scientific">Pisum sativum</name>
    <name type="common">Garden pea</name>
    <name type="synonym">Lathyrus oleraceus</name>
    <dbReference type="NCBI Taxonomy" id="3888"/>
    <lineage>
        <taxon>Eukaryota</taxon>
        <taxon>Viridiplantae</taxon>
        <taxon>Streptophyta</taxon>
        <taxon>Embryophyta</taxon>
        <taxon>Tracheophyta</taxon>
        <taxon>Spermatophyta</taxon>
        <taxon>Magnoliopsida</taxon>
        <taxon>eudicotyledons</taxon>
        <taxon>Gunneridae</taxon>
        <taxon>Pentapetalae</taxon>
        <taxon>rosids</taxon>
        <taxon>fabids</taxon>
        <taxon>Fabales</taxon>
        <taxon>Fabaceae</taxon>
        <taxon>Papilionoideae</taxon>
        <taxon>50 kb inversion clade</taxon>
        <taxon>NPAAA clade</taxon>
        <taxon>Hologalegina</taxon>
        <taxon>IRL clade</taxon>
        <taxon>Fabeae</taxon>
        <taxon>Lathyrus</taxon>
    </lineage>
</organism>
<feature type="non-terminal residue" evidence="3">
    <location>
        <position position="1"/>
    </location>
</feature>
<dbReference type="InterPro" id="IPR054722">
    <property type="entry name" value="PolX-like_BBD"/>
</dbReference>
<evidence type="ECO:0000313" key="3">
    <source>
        <dbReference type="EMBL" id="KAI5415694.1"/>
    </source>
</evidence>
<dbReference type="Proteomes" id="UP001058974">
    <property type="component" value="Chromosome 4"/>
</dbReference>
<accession>A0A9D4X6W2</accession>
<gene>
    <name evidence="3" type="ORF">KIW84_040924</name>
</gene>
<comment type="caution">
    <text evidence="3">The sequence shown here is derived from an EMBL/GenBank/DDBJ whole genome shotgun (WGS) entry which is preliminary data.</text>
</comment>
<dbReference type="Gramene" id="Psat04G0092400-T1">
    <property type="protein sequence ID" value="KAI5415694.1"/>
    <property type="gene ID" value="KIW84_040924"/>
</dbReference>
<feature type="region of interest" description="Disordered" evidence="1">
    <location>
        <begin position="59"/>
        <end position="92"/>
    </location>
</feature>
<feature type="domain" description="Retrovirus-related Pol polyprotein from transposon TNT 1-94-like beta-barrel" evidence="2">
    <location>
        <begin position="122"/>
        <end position="198"/>
    </location>
</feature>
<evidence type="ECO:0000313" key="4">
    <source>
        <dbReference type="Proteomes" id="UP001058974"/>
    </source>
</evidence>
<proteinExistence type="predicted"/>
<dbReference type="PANTHER" id="PTHR47481">
    <property type="match status" value="1"/>
</dbReference>